<name>A0A8R1XUK7_ONCVO</name>
<evidence type="ECO:0000313" key="2">
    <source>
        <dbReference type="Proteomes" id="UP000024404"/>
    </source>
</evidence>
<dbReference type="EMBL" id="CMVM020000123">
    <property type="status" value="NOT_ANNOTATED_CDS"/>
    <property type="molecule type" value="Genomic_DNA"/>
</dbReference>
<proteinExistence type="predicted"/>
<protein>
    <submittedName>
        <fullName evidence="1">Uncharacterized protein</fullName>
    </submittedName>
</protein>
<keyword evidence="2" id="KW-1185">Reference proteome</keyword>
<dbReference type="EnsemblMetazoa" id="OVOC4019.1">
    <property type="protein sequence ID" value="OVOC4019.1"/>
    <property type="gene ID" value="WBGene00240828"/>
</dbReference>
<dbReference type="AlphaFoldDB" id="A0A8R1XUK7"/>
<sequence>MQNRKTETHGMDNRITGNYSERKRKKPFPFHQYFHKDFKEFHALNYIEENKDAMIKFQIFELISFYKCNE</sequence>
<reference evidence="2" key="1">
    <citation type="submission" date="2013-10" db="EMBL/GenBank/DDBJ databases">
        <title>Genome sequencing of Onchocerca volvulus.</title>
        <authorList>
            <person name="Cotton J."/>
            <person name="Tsai J."/>
            <person name="Stanley E."/>
            <person name="Tracey A."/>
            <person name="Holroyd N."/>
            <person name="Lustigman S."/>
            <person name="Berriman M."/>
        </authorList>
    </citation>
    <scope>NUCLEOTIDE SEQUENCE</scope>
</reference>
<reference evidence="1" key="2">
    <citation type="submission" date="2022-06" db="UniProtKB">
        <authorList>
            <consortium name="EnsemblMetazoa"/>
        </authorList>
    </citation>
    <scope>IDENTIFICATION</scope>
</reference>
<accession>A0A8R1XUK7</accession>
<evidence type="ECO:0000313" key="1">
    <source>
        <dbReference type="EnsemblMetazoa" id="OVOC4019.1"/>
    </source>
</evidence>
<dbReference type="Proteomes" id="UP000024404">
    <property type="component" value="Unassembled WGS sequence"/>
</dbReference>
<organism evidence="1 2">
    <name type="scientific">Onchocerca volvulus</name>
    <dbReference type="NCBI Taxonomy" id="6282"/>
    <lineage>
        <taxon>Eukaryota</taxon>
        <taxon>Metazoa</taxon>
        <taxon>Ecdysozoa</taxon>
        <taxon>Nematoda</taxon>
        <taxon>Chromadorea</taxon>
        <taxon>Rhabditida</taxon>
        <taxon>Spirurina</taxon>
        <taxon>Spiruromorpha</taxon>
        <taxon>Filarioidea</taxon>
        <taxon>Onchocercidae</taxon>
        <taxon>Onchocerca</taxon>
    </lineage>
</organism>